<sequence>MPPPQEAPPRRSRPINERPVTATTSRPNVPPRARKVLANMAAFAPGAKERREAAELLRQEKEQEREAREAQIDHDAERLLVIEAARRGKQSRLRGVPQLLGEHDGGAATGADEGEAAAPALRQDVDEDTERSRNSAAAEPRAAQPETAQRPTAKPSTSRSSSFRKSAPDTSDDAGPSRPRPPPVALFSDVIARQTAHITSKKSLKDKGNPITHAVTGHNQTLYTSASSGHQVGDGKNNSSVGGSWWATRLAKLKEQAAETESQLFRSVQAYINGFTGESTTRAELARLLQMHGASIMIMPNGKTTHILSAAPLSAKKTHELLARKVGSRGPTLVHVDWAFDSIAAGKRRPEHLYGFATETQGNIASMLGAGGSSSAGTPAAAQHAEEPSGASSASKLAWRKSSSASSVERKRSHPSTLDGSATLKRAKTESTLDLPPPRKSAMALPAWRTAT</sequence>
<evidence type="ECO:0000313" key="4">
    <source>
        <dbReference type="Proteomes" id="UP000245946"/>
    </source>
</evidence>
<dbReference type="Gene3D" id="3.40.50.10190">
    <property type="entry name" value="BRCT domain"/>
    <property type="match status" value="1"/>
</dbReference>
<dbReference type="EMBL" id="KZ819298">
    <property type="protein sequence ID" value="PWN96661.1"/>
    <property type="molecule type" value="Genomic_DNA"/>
</dbReference>
<feature type="region of interest" description="Disordered" evidence="1">
    <location>
        <begin position="1"/>
        <end position="33"/>
    </location>
</feature>
<dbReference type="PROSITE" id="PS50172">
    <property type="entry name" value="BRCT"/>
    <property type="match status" value="1"/>
</dbReference>
<proteinExistence type="predicted"/>
<dbReference type="RefSeq" id="XP_025596940.1">
    <property type="nucleotide sequence ID" value="XM_025742889.1"/>
</dbReference>
<feature type="compositionally biased region" description="Basic and acidic residues" evidence="1">
    <location>
        <begin position="54"/>
        <end position="86"/>
    </location>
</feature>
<evidence type="ECO:0000256" key="1">
    <source>
        <dbReference type="SAM" id="MobiDB-lite"/>
    </source>
</evidence>
<gene>
    <name evidence="3" type="ORF">FA09DRAFT_331147</name>
</gene>
<organism evidence="3 4">
    <name type="scientific">Tilletiopsis washingtonensis</name>
    <dbReference type="NCBI Taxonomy" id="58919"/>
    <lineage>
        <taxon>Eukaryota</taxon>
        <taxon>Fungi</taxon>
        <taxon>Dikarya</taxon>
        <taxon>Basidiomycota</taxon>
        <taxon>Ustilaginomycotina</taxon>
        <taxon>Exobasidiomycetes</taxon>
        <taxon>Entylomatales</taxon>
        <taxon>Entylomatales incertae sedis</taxon>
        <taxon>Tilletiopsis</taxon>
    </lineage>
</organism>
<dbReference type="GeneID" id="37270433"/>
<keyword evidence="4" id="KW-1185">Reference proteome</keyword>
<dbReference type="Proteomes" id="UP000245946">
    <property type="component" value="Unassembled WGS sequence"/>
</dbReference>
<feature type="domain" description="BRCT" evidence="2">
    <location>
        <begin position="260"/>
        <end position="356"/>
    </location>
</feature>
<dbReference type="STRING" id="58919.A0A316Z541"/>
<name>A0A316Z541_9BASI</name>
<feature type="compositionally biased region" description="Low complexity" evidence="1">
    <location>
        <begin position="391"/>
        <end position="407"/>
    </location>
</feature>
<dbReference type="InterPro" id="IPR036420">
    <property type="entry name" value="BRCT_dom_sf"/>
</dbReference>
<dbReference type="InterPro" id="IPR001357">
    <property type="entry name" value="BRCT_dom"/>
</dbReference>
<reference evidence="3 4" key="1">
    <citation type="journal article" date="2018" name="Mol. Biol. Evol.">
        <title>Broad Genomic Sampling Reveals a Smut Pathogenic Ancestry of the Fungal Clade Ustilaginomycotina.</title>
        <authorList>
            <person name="Kijpornyongpan T."/>
            <person name="Mondo S.J."/>
            <person name="Barry K."/>
            <person name="Sandor L."/>
            <person name="Lee J."/>
            <person name="Lipzen A."/>
            <person name="Pangilinan J."/>
            <person name="LaButti K."/>
            <person name="Hainaut M."/>
            <person name="Henrissat B."/>
            <person name="Grigoriev I.V."/>
            <person name="Spatafora J.W."/>
            <person name="Aime M.C."/>
        </authorList>
    </citation>
    <scope>NUCLEOTIDE SEQUENCE [LARGE SCALE GENOMIC DNA]</scope>
    <source>
        <strain evidence="3 4">MCA 4186</strain>
    </source>
</reference>
<protein>
    <recommendedName>
        <fullName evidence="2">BRCT domain-containing protein</fullName>
    </recommendedName>
</protein>
<evidence type="ECO:0000259" key="2">
    <source>
        <dbReference type="PROSITE" id="PS50172"/>
    </source>
</evidence>
<feature type="region of interest" description="Disordered" evidence="1">
    <location>
        <begin position="54"/>
        <end position="184"/>
    </location>
</feature>
<dbReference type="SUPFAM" id="SSF52113">
    <property type="entry name" value="BRCT domain"/>
    <property type="match status" value="1"/>
</dbReference>
<feature type="region of interest" description="Disordered" evidence="1">
    <location>
        <begin position="367"/>
        <end position="452"/>
    </location>
</feature>
<dbReference type="OrthoDB" id="427711at2759"/>
<accession>A0A316Z541</accession>
<dbReference type="AlphaFoldDB" id="A0A316Z541"/>
<feature type="compositionally biased region" description="Low complexity" evidence="1">
    <location>
        <begin position="150"/>
        <end position="165"/>
    </location>
</feature>
<evidence type="ECO:0000313" key="3">
    <source>
        <dbReference type="EMBL" id="PWN96661.1"/>
    </source>
</evidence>